<dbReference type="AlphaFoldDB" id="A0A7U6JHH2"/>
<dbReference type="PROSITE" id="PS50889">
    <property type="entry name" value="S4"/>
    <property type="match status" value="1"/>
</dbReference>
<dbReference type="CDD" id="cd02869">
    <property type="entry name" value="PseudoU_synth_RluA_like"/>
    <property type="match status" value="1"/>
</dbReference>
<evidence type="ECO:0000256" key="7">
    <source>
        <dbReference type="PIRSR" id="PIRSR606225-1"/>
    </source>
</evidence>
<evidence type="ECO:0000256" key="9">
    <source>
        <dbReference type="RuleBase" id="RU362028"/>
    </source>
</evidence>
<accession>A0A7U6JHH2</accession>
<comment type="catalytic activity">
    <reaction evidence="9">
        <text>a uridine in RNA = a pseudouridine in RNA</text>
        <dbReference type="Rhea" id="RHEA:48348"/>
        <dbReference type="Rhea" id="RHEA-COMP:12068"/>
        <dbReference type="Rhea" id="RHEA-COMP:12069"/>
        <dbReference type="ChEBI" id="CHEBI:65314"/>
        <dbReference type="ChEBI" id="CHEBI:65315"/>
    </reaction>
</comment>
<dbReference type="PANTHER" id="PTHR21600:SF92">
    <property type="entry name" value="RIBOSOMAL LARGE SUBUNIT PSEUDOURIDINE SYNTHASE C"/>
    <property type="match status" value="1"/>
</dbReference>
<evidence type="ECO:0000259" key="10">
    <source>
        <dbReference type="SMART" id="SM00363"/>
    </source>
</evidence>
<feature type="active site" evidence="7">
    <location>
        <position position="152"/>
    </location>
</feature>
<proteinExistence type="inferred from homology"/>
<dbReference type="Pfam" id="PF01479">
    <property type="entry name" value="S4"/>
    <property type="match status" value="1"/>
</dbReference>
<evidence type="ECO:0000256" key="2">
    <source>
        <dbReference type="ARBA" id="ARBA00002876"/>
    </source>
</evidence>
<dbReference type="CDD" id="cd00165">
    <property type="entry name" value="S4"/>
    <property type="match status" value="1"/>
</dbReference>
<keyword evidence="5 8" id="KW-0694">RNA-binding</keyword>
<dbReference type="SUPFAM" id="SSF55174">
    <property type="entry name" value="Alpha-L RNA-binding motif"/>
    <property type="match status" value="1"/>
</dbReference>
<dbReference type="InterPro" id="IPR020103">
    <property type="entry name" value="PsdUridine_synth_cat_dom_sf"/>
</dbReference>
<dbReference type="GO" id="GO:0160141">
    <property type="term" value="F:23S rRNA pseudouridine(955/2504/2580) synthase activity"/>
    <property type="evidence" value="ECO:0007669"/>
    <property type="project" value="UniProtKB-EC"/>
</dbReference>
<dbReference type="InterPro" id="IPR002942">
    <property type="entry name" value="S4_RNA-bd"/>
</dbReference>
<organism evidence="11 12">
    <name type="scientific">Thiolapillus brandeum</name>
    <dbReference type="NCBI Taxonomy" id="1076588"/>
    <lineage>
        <taxon>Bacteria</taxon>
        <taxon>Pseudomonadati</taxon>
        <taxon>Pseudomonadota</taxon>
        <taxon>Gammaproteobacteria</taxon>
        <taxon>Chromatiales</taxon>
        <taxon>Sedimenticolaceae</taxon>
        <taxon>Thiolapillus</taxon>
    </lineage>
</organism>
<protein>
    <recommendedName>
        <fullName evidence="9">Pseudouridine synthase</fullName>
        <ecNumber evidence="9">5.4.99.-</ecNumber>
    </recommendedName>
</protein>
<keyword evidence="6 9" id="KW-0413">Isomerase</keyword>
<dbReference type="InterPro" id="IPR050188">
    <property type="entry name" value="RluA_PseudoU_synthase"/>
</dbReference>
<dbReference type="GO" id="GO:0000455">
    <property type="term" value="P:enzyme-directed rRNA pseudouridine synthesis"/>
    <property type="evidence" value="ECO:0007669"/>
    <property type="project" value="TreeGrafter"/>
</dbReference>
<dbReference type="InterPro" id="IPR006145">
    <property type="entry name" value="PsdUridine_synth_RsuA/RluA"/>
</dbReference>
<dbReference type="GO" id="GO:0003723">
    <property type="term" value="F:RNA binding"/>
    <property type="evidence" value="ECO:0007669"/>
    <property type="project" value="UniProtKB-KW"/>
</dbReference>
<dbReference type="NCBIfam" id="NF008249">
    <property type="entry name" value="PRK11025.1"/>
    <property type="match status" value="1"/>
</dbReference>
<dbReference type="EMBL" id="AP012273">
    <property type="protein sequence ID" value="BAO44469.1"/>
    <property type="molecule type" value="Genomic_DNA"/>
</dbReference>
<dbReference type="InterPro" id="IPR006224">
    <property type="entry name" value="PsdUridine_synth_RluA-like_CS"/>
</dbReference>
<keyword evidence="4" id="KW-0698">rRNA processing</keyword>
<dbReference type="NCBIfam" id="TIGR00005">
    <property type="entry name" value="rluA_subfam"/>
    <property type="match status" value="1"/>
</dbReference>
<evidence type="ECO:0000256" key="1">
    <source>
        <dbReference type="ARBA" id="ARBA00000381"/>
    </source>
</evidence>
<dbReference type="InterPro" id="IPR006225">
    <property type="entry name" value="PsdUridine_synth_RluC/D"/>
</dbReference>
<dbReference type="Gene3D" id="3.10.290.10">
    <property type="entry name" value="RNA-binding S4 domain"/>
    <property type="match status" value="1"/>
</dbReference>
<evidence type="ECO:0000313" key="11">
    <source>
        <dbReference type="EMBL" id="BAO44469.1"/>
    </source>
</evidence>
<dbReference type="Pfam" id="PF00849">
    <property type="entry name" value="PseudoU_synth_2"/>
    <property type="match status" value="1"/>
</dbReference>
<dbReference type="InterPro" id="IPR036986">
    <property type="entry name" value="S4_RNA-bd_sf"/>
</dbReference>
<dbReference type="SMART" id="SM00363">
    <property type="entry name" value="S4"/>
    <property type="match status" value="1"/>
</dbReference>
<gene>
    <name evidence="11" type="ORF">TBH_C1550</name>
</gene>
<dbReference type="EC" id="5.4.99.-" evidence="9"/>
<evidence type="ECO:0000313" key="12">
    <source>
        <dbReference type="Proteomes" id="UP000031631"/>
    </source>
</evidence>
<feature type="domain" description="RNA-binding S4" evidence="10">
    <location>
        <begin position="29"/>
        <end position="88"/>
    </location>
</feature>
<keyword evidence="12" id="KW-1185">Reference proteome</keyword>
<comment type="similarity">
    <text evidence="3 9">Belongs to the pseudouridine synthase RluA family.</text>
</comment>
<dbReference type="PANTHER" id="PTHR21600">
    <property type="entry name" value="MITOCHONDRIAL RNA PSEUDOURIDINE SYNTHASE"/>
    <property type="match status" value="1"/>
</dbReference>
<dbReference type="SUPFAM" id="SSF55120">
    <property type="entry name" value="Pseudouridine synthase"/>
    <property type="match status" value="1"/>
</dbReference>
<dbReference type="PROSITE" id="PS01129">
    <property type="entry name" value="PSI_RLU"/>
    <property type="match status" value="1"/>
</dbReference>
<evidence type="ECO:0000256" key="4">
    <source>
        <dbReference type="ARBA" id="ARBA00022552"/>
    </source>
</evidence>
<sequence length="321" mass="36370">MFPVSSLPAMNQKTPRVRHVTVDERGDGQRIDNFLLRELKGVPRALVYRLLRKGEVRVNKGRAKAGRKLAAGDVVRIPPVRLPEASIPGVPSGNQIERIEKTVIYEDNLLLILNKESGLAVHGGSGISFGVIELLRASRPDQKSLELAHRLDRDTSGCLMLAKKRSALRILQQLQRDGRVRKRYVALLAGRWSRDRQQVKVPLKKNTLRSGERMVRVDAAGKDAHTEFRVLKRFPNATLVEAELKTGRTHQIRVHAQYLGTPILGDEKYGDEQANRDFRQLGLKRLFLHAASLRFPWPDRNEPYTFDAPLSAELQRLLDKL</sequence>
<evidence type="ECO:0000256" key="5">
    <source>
        <dbReference type="ARBA" id="ARBA00022884"/>
    </source>
</evidence>
<dbReference type="Proteomes" id="UP000031631">
    <property type="component" value="Chromosome"/>
</dbReference>
<comment type="catalytic activity">
    <reaction evidence="1">
        <text>uridine(955/2504/2580) in 23S rRNA = pseudouridine(955/2504/2580) in 23S rRNA</text>
        <dbReference type="Rhea" id="RHEA:42528"/>
        <dbReference type="Rhea" id="RHEA-COMP:10099"/>
        <dbReference type="Rhea" id="RHEA-COMP:10100"/>
        <dbReference type="ChEBI" id="CHEBI:65314"/>
        <dbReference type="ChEBI" id="CHEBI:65315"/>
        <dbReference type="EC" id="5.4.99.24"/>
    </reaction>
</comment>
<dbReference type="KEGG" id="tbn:TBH_C1550"/>
<name>A0A7U6JHH2_9GAMM</name>
<reference evidence="11 12" key="1">
    <citation type="journal article" date="2014" name="PLoS ONE">
        <title>Physiological and genomic features of a novel sulfur-oxidizing gammaproteobacterium belonging to a previously uncultivated symbiotic lineage isolated from a hydrothermal vent.</title>
        <authorList>
            <person name="Nunoura T."/>
            <person name="Takaki Y."/>
            <person name="Kazama H."/>
            <person name="Kakuta J."/>
            <person name="Shimamura S."/>
            <person name="Makita H."/>
            <person name="Hirai M."/>
            <person name="Miyazaki M."/>
            <person name="Takai K."/>
        </authorList>
    </citation>
    <scope>NUCLEOTIDE SEQUENCE [LARGE SCALE GENOMIC DNA]</scope>
    <source>
        <strain evidence="11 12">Hiromi1</strain>
    </source>
</reference>
<comment type="function">
    <text evidence="2">Responsible for synthesis of pseudouridine from uracil at positions 955, 2504 and 2580 in 23S ribosomal RNA.</text>
</comment>
<dbReference type="Gene3D" id="3.30.2350.10">
    <property type="entry name" value="Pseudouridine synthase"/>
    <property type="match status" value="1"/>
</dbReference>
<evidence type="ECO:0000256" key="6">
    <source>
        <dbReference type="ARBA" id="ARBA00023235"/>
    </source>
</evidence>
<evidence type="ECO:0000256" key="3">
    <source>
        <dbReference type="ARBA" id="ARBA00010876"/>
    </source>
</evidence>
<evidence type="ECO:0000256" key="8">
    <source>
        <dbReference type="PROSITE-ProRule" id="PRU00182"/>
    </source>
</evidence>